<dbReference type="GO" id="GO:0003676">
    <property type="term" value="F:nucleic acid binding"/>
    <property type="evidence" value="ECO:0007669"/>
    <property type="project" value="InterPro"/>
</dbReference>
<dbReference type="GO" id="GO:0032259">
    <property type="term" value="P:methylation"/>
    <property type="evidence" value="ECO:0007669"/>
    <property type="project" value="InterPro"/>
</dbReference>
<dbReference type="InParanoid" id="A0A0C2Z448"/>
<sequence length="629" mass="68229">MRKAITYPDPPTPTSLSLATMSLSTDVRCLDTLSTRISTAERELAAIVAERRAEIRALEEERHALEEKVRCARAYVAPVKRIPLELLRAVFLEDGVRNSKCCPWVLASVCKSWRRLSLSIPKLWSKIRITTTQSASPDNIRLWLERSGTQVPLDIDIYLRVSFNNSATPIGGDGLSTHRRRRRRRSSSPPPPWAQPHIITTLAPLPWITPTPPPAWGSPPPTPPLNRNMHWGYIALFYLVEHMRRWRRFVFRFERPFVSMAALKSIVGDAPMLQEFDVSCAESTSLTDWSWLPSIPPLHRHAPHPTPTLTSLALTNVPFKYSSPIFTAGSLRALHLHGLASLSLPLDRVLHLITSNPSLESLALYFSALTPPVLPLPNPDISPVRLSKLHTLRICGHPLLANIADVLVCPALQTLGVEVDLNAQINGGMGMGMGGHAGMGREPVEETAIGLVRRSGHPDVTSLYIAYTTCSSSSLGMGLGGSVISWSFLGEMASLEKLEVGGTQLEPLVGALRGAGGAGAGNLVCPRLKSVIVRDAQGHPDAIAKLVQMVEARNPDVLPSDTGGGAGAATGTGGGDGTIPSKLRKLEIWDCVPLGADVVDWLKRRVEDVVIVDPPYSKATSSSSSGGWM</sequence>
<reference evidence="3 4" key="1">
    <citation type="submission" date="2014-04" db="EMBL/GenBank/DDBJ databases">
        <authorList>
            <consortium name="DOE Joint Genome Institute"/>
            <person name="Kuo A."/>
            <person name="Kohler A."/>
            <person name="Nagy L.G."/>
            <person name="Floudas D."/>
            <person name="Copeland A."/>
            <person name="Barry K.W."/>
            <person name="Cichocki N."/>
            <person name="Veneault-Fourrey C."/>
            <person name="LaButti K."/>
            <person name="Lindquist E.A."/>
            <person name="Lipzen A."/>
            <person name="Lundell T."/>
            <person name="Morin E."/>
            <person name="Murat C."/>
            <person name="Sun H."/>
            <person name="Tunlid A."/>
            <person name="Henrissat B."/>
            <person name="Grigoriev I.V."/>
            <person name="Hibbett D.S."/>
            <person name="Martin F."/>
            <person name="Nordberg H.P."/>
            <person name="Cantor M.N."/>
            <person name="Hua S.X."/>
        </authorList>
    </citation>
    <scope>NUCLEOTIDE SEQUENCE [LARGE SCALE GENOMIC DNA]</scope>
    <source>
        <strain evidence="3 4">Foug A</strain>
    </source>
</reference>
<evidence type="ECO:0000313" key="3">
    <source>
        <dbReference type="EMBL" id="KIM56708.1"/>
    </source>
</evidence>
<dbReference type="STRING" id="1036808.A0A0C2Z448"/>
<keyword evidence="4" id="KW-1185">Reference proteome</keyword>
<feature type="compositionally biased region" description="Basic residues" evidence="2">
    <location>
        <begin position="177"/>
        <end position="186"/>
    </location>
</feature>
<gene>
    <name evidence="3" type="ORF">SCLCIDRAFT_131949</name>
</gene>
<dbReference type="InterPro" id="IPR002052">
    <property type="entry name" value="DNA_methylase_N6_adenine_CS"/>
</dbReference>
<dbReference type="PROSITE" id="PS00092">
    <property type="entry name" value="N6_MTASE"/>
    <property type="match status" value="1"/>
</dbReference>
<reference evidence="4" key="2">
    <citation type="submission" date="2015-01" db="EMBL/GenBank/DDBJ databases">
        <title>Evolutionary Origins and Diversification of the Mycorrhizal Mutualists.</title>
        <authorList>
            <consortium name="DOE Joint Genome Institute"/>
            <consortium name="Mycorrhizal Genomics Consortium"/>
            <person name="Kohler A."/>
            <person name="Kuo A."/>
            <person name="Nagy L.G."/>
            <person name="Floudas D."/>
            <person name="Copeland A."/>
            <person name="Barry K.W."/>
            <person name="Cichocki N."/>
            <person name="Veneault-Fourrey C."/>
            <person name="LaButti K."/>
            <person name="Lindquist E.A."/>
            <person name="Lipzen A."/>
            <person name="Lundell T."/>
            <person name="Morin E."/>
            <person name="Murat C."/>
            <person name="Riley R."/>
            <person name="Ohm R."/>
            <person name="Sun H."/>
            <person name="Tunlid A."/>
            <person name="Henrissat B."/>
            <person name="Grigoriev I.V."/>
            <person name="Hibbett D.S."/>
            <person name="Martin F."/>
        </authorList>
    </citation>
    <scope>NUCLEOTIDE SEQUENCE [LARGE SCALE GENOMIC DNA]</scope>
    <source>
        <strain evidence="4">Foug A</strain>
    </source>
</reference>
<dbReference type="HOGENOM" id="CLU_007608_0_0_1"/>
<dbReference type="InterPro" id="IPR032675">
    <property type="entry name" value="LRR_dom_sf"/>
</dbReference>
<dbReference type="Proteomes" id="UP000053989">
    <property type="component" value="Unassembled WGS sequence"/>
</dbReference>
<protein>
    <recommendedName>
        <fullName evidence="5">F-box domain-containing protein</fullName>
    </recommendedName>
</protein>
<dbReference type="Gene3D" id="3.80.10.10">
    <property type="entry name" value="Ribonuclease Inhibitor"/>
    <property type="match status" value="1"/>
</dbReference>
<evidence type="ECO:0000313" key="4">
    <source>
        <dbReference type="Proteomes" id="UP000053989"/>
    </source>
</evidence>
<name>A0A0C2Z448_9AGAM</name>
<evidence type="ECO:0008006" key="5">
    <source>
        <dbReference type="Google" id="ProtNLM"/>
    </source>
</evidence>
<feature type="region of interest" description="Disordered" evidence="2">
    <location>
        <begin position="557"/>
        <end position="576"/>
    </location>
</feature>
<feature type="region of interest" description="Disordered" evidence="2">
    <location>
        <begin position="170"/>
        <end position="197"/>
    </location>
</feature>
<feature type="compositionally biased region" description="Gly residues" evidence="2">
    <location>
        <begin position="562"/>
        <end position="576"/>
    </location>
</feature>
<dbReference type="GO" id="GO:0008168">
    <property type="term" value="F:methyltransferase activity"/>
    <property type="evidence" value="ECO:0007669"/>
    <property type="project" value="InterPro"/>
</dbReference>
<evidence type="ECO:0000256" key="1">
    <source>
        <dbReference type="SAM" id="Coils"/>
    </source>
</evidence>
<evidence type="ECO:0000256" key="2">
    <source>
        <dbReference type="SAM" id="MobiDB-lite"/>
    </source>
</evidence>
<dbReference type="AlphaFoldDB" id="A0A0C2Z448"/>
<accession>A0A0C2Z448</accession>
<feature type="coiled-coil region" evidence="1">
    <location>
        <begin position="30"/>
        <end position="75"/>
    </location>
</feature>
<dbReference type="OrthoDB" id="3208947at2759"/>
<organism evidence="3 4">
    <name type="scientific">Scleroderma citrinum Foug A</name>
    <dbReference type="NCBI Taxonomy" id="1036808"/>
    <lineage>
        <taxon>Eukaryota</taxon>
        <taxon>Fungi</taxon>
        <taxon>Dikarya</taxon>
        <taxon>Basidiomycota</taxon>
        <taxon>Agaricomycotina</taxon>
        <taxon>Agaricomycetes</taxon>
        <taxon>Agaricomycetidae</taxon>
        <taxon>Boletales</taxon>
        <taxon>Sclerodermatineae</taxon>
        <taxon>Sclerodermataceae</taxon>
        <taxon>Scleroderma</taxon>
    </lineage>
</organism>
<dbReference type="SUPFAM" id="SSF52047">
    <property type="entry name" value="RNI-like"/>
    <property type="match status" value="1"/>
</dbReference>
<keyword evidence="1" id="KW-0175">Coiled coil</keyword>
<dbReference type="EMBL" id="KN822111">
    <property type="protein sequence ID" value="KIM56708.1"/>
    <property type="molecule type" value="Genomic_DNA"/>
</dbReference>
<proteinExistence type="predicted"/>